<keyword evidence="2" id="KW-0472">Membrane</keyword>
<evidence type="ECO:0000313" key="3">
    <source>
        <dbReference type="Proteomes" id="UP000694865"/>
    </source>
</evidence>
<feature type="region of interest" description="Disordered" evidence="1">
    <location>
        <begin position="136"/>
        <end position="186"/>
    </location>
</feature>
<evidence type="ECO:0000256" key="2">
    <source>
        <dbReference type="SAM" id="Phobius"/>
    </source>
</evidence>
<dbReference type="RefSeq" id="XP_006811342.1">
    <property type="nucleotide sequence ID" value="XM_006811279.1"/>
</dbReference>
<feature type="transmembrane region" description="Helical" evidence="2">
    <location>
        <begin position="24"/>
        <end position="47"/>
    </location>
</feature>
<accession>A0ABM0LUA1</accession>
<keyword evidence="3" id="KW-1185">Reference proteome</keyword>
<name>A0ABM0LUA1_SACKO</name>
<reference evidence="4" key="1">
    <citation type="submission" date="2025-08" db="UniProtKB">
        <authorList>
            <consortium name="RefSeq"/>
        </authorList>
    </citation>
    <scope>IDENTIFICATION</scope>
    <source>
        <tissue evidence="4">Testes</tissue>
    </source>
</reference>
<keyword evidence="2" id="KW-1133">Transmembrane helix</keyword>
<organism evidence="3 4">
    <name type="scientific">Saccoglossus kowalevskii</name>
    <name type="common">Acorn worm</name>
    <dbReference type="NCBI Taxonomy" id="10224"/>
    <lineage>
        <taxon>Eukaryota</taxon>
        <taxon>Metazoa</taxon>
        <taxon>Hemichordata</taxon>
        <taxon>Enteropneusta</taxon>
        <taxon>Harrimaniidae</taxon>
        <taxon>Saccoglossus</taxon>
    </lineage>
</organism>
<protein>
    <submittedName>
        <fullName evidence="4">Uncharacterized protein LOC102805782</fullName>
    </submittedName>
</protein>
<feature type="compositionally biased region" description="Basic and acidic residues" evidence="1">
    <location>
        <begin position="143"/>
        <end position="154"/>
    </location>
</feature>
<evidence type="ECO:0000256" key="1">
    <source>
        <dbReference type="SAM" id="MobiDB-lite"/>
    </source>
</evidence>
<evidence type="ECO:0000313" key="4">
    <source>
        <dbReference type="RefSeq" id="XP_006811342.1"/>
    </source>
</evidence>
<dbReference type="Proteomes" id="UP000694865">
    <property type="component" value="Unplaced"/>
</dbReference>
<feature type="compositionally biased region" description="Polar residues" evidence="1">
    <location>
        <begin position="174"/>
        <end position="186"/>
    </location>
</feature>
<keyword evidence="2" id="KW-0812">Transmembrane</keyword>
<proteinExistence type="predicted"/>
<gene>
    <name evidence="4" type="primary">LOC102805782</name>
</gene>
<sequence length="329" mass="36105">MIRVIQDEDDTGEYHMLDYKPDPLVLAAVILPCIACLFMIILMIVLLKKNSKQKFLKFCHFGGDGEKQSASHSGTTADGGEATIKNEAVQYNAVTQNVNDAYTRTPDTLRALGATPVNNLEDGDKPDEIEPLLRLGVTGTNNDKPHSDSDEDTQRQSQNRDGIYAQPTDHDESTNAASTNPAQSSGLKGIQSAVVVADVHYPGQPNDPSLIDSAKKISLEEKMKLARGVPLEDLLGNYTVMDKINGLLTPESETNSPLHIKSYRDLAIAVGMPYINVAKSARHVIEYIKASSEGDRDVSTLMKGLNTIKSFDVMDEVYAWLLNRQKEKT</sequence>
<dbReference type="GeneID" id="102805782"/>